<keyword evidence="5 8" id="KW-0472">Membrane</keyword>
<dbReference type="EMBL" id="JAADYS010002094">
    <property type="protein sequence ID" value="KAF4459763.1"/>
    <property type="molecule type" value="Genomic_DNA"/>
</dbReference>
<dbReference type="Proteomes" id="UP000554235">
    <property type="component" value="Unassembled WGS sequence"/>
</dbReference>
<comment type="similarity">
    <text evidence="2">Belongs to the major facilitator superfamily. TCR/Tet family.</text>
</comment>
<evidence type="ECO:0000256" key="1">
    <source>
        <dbReference type="ARBA" id="ARBA00004141"/>
    </source>
</evidence>
<reference evidence="10 11" key="1">
    <citation type="submission" date="2020-01" db="EMBL/GenBank/DDBJ databases">
        <title>Identification and distribution of gene clusters putatively required for synthesis of sphingolipid metabolism inhibitors in phylogenetically diverse species of the filamentous fungus Fusarium.</title>
        <authorList>
            <person name="Kim H.-S."/>
            <person name="Busman M."/>
            <person name="Brown D.W."/>
            <person name="Divon H."/>
            <person name="Uhlig S."/>
            <person name="Proctor R.H."/>
        </authorList>
    </citation>
    <scope>NUCLEOTIDE SEQUENCE [LARGE SCALE GENOMIC DNA]</scope>
    <source>
        <strain evidence="10 11">NRRL 20459</strain>
    </source>
</reference>
<dbReference type="Gene3D" id="1.20.1250.20">
    <property type="entry name" value="MFS general substrate transporter like domains"/>
    <property type="match status" value="1"/>
</dbReference>
<evidence type="ECO:0000256" key="6">
    <source>
        <dbReference type="ARBA" id="ARBA00023180"/>
    </source>
</evidence>
<gene>
    <name evidence="10" type="ORF">FALBO_13475</name>
</gene>
<feature type="domain" description="Major facilitator superfamily (MFS) profile" evidence="9">
    <location>
        <begin position="37"/>
        <end position="521"/>
    </location>
</feature>
<dbReference type="SUPFAM" id="SSF103473">
    <property type="entry name" value="MFS general substrate transporter"/>
    <property type="match status" value="1"/>
</dbReference>
<feature type="region of interest" description="Disordered" evidence="7">
    <location>
        <begin position="1"/>
        <end position="27"/>
    </location>
</feature>
<evidence type="ECO:0000313" key="11">
    <source>
        <dbReference type="Proteomes" id="UP000554235"/>
    </source>
</evidence>
<evidence type="ECO:0000259" key="9">
    <source>
        <dbReference type="PROSITE" id="PS50850"/>
    </source>
</evidence>
<keyword evidence="6" id="KW-0325">Glycoprotein</keyword>
<comment type="subcellular location">
    <subcellularLocation>
        <location evidence="1">Membrane</location>
        <topology evidence="1">Multi-pass membrane protein</topology>
    </subcellularLocation>
</comment>
<accession>A0A8H4L269</accession>
<dbReference type="InterPro" id="IPR011701">
    <property type="entry name" value="MFS"/>
</dbReference>
<dbReference type="InterPro" id="IPR005829">
    <property type="entry name" value="Sugar_transporter_CS"/>
</dbReference>
<dbReference type="GO" id="GO:0022857">
    <property type="term" value="F:transmembrane transporter activity"/>
    <property type="evidence" value="ECO:0007669"/>
    <property type="project" value="InterPro"/>
</dbReference>
<dbReference type="AlphaFoldDB" id="A0A8H4L269"/>
<feature type="transmembrane region" description="Helical" evidence="8">
    <location>
        <begin position="338"/>
        <end position="358"/>
    </location>
</feature>
<keyword evidence="4 8" id="KW-1133">Transmembrane helix</keyword>
<feature type="transmembrane region" description="Helical" evidence="8">
    <location>
        <begin position="399"/>
        <end position="425"/>
    </location>
</feature>
<evidence type="ECO:0000256" key="7">
    <source>
        <dbReference type="SAM" id="MobiDB-lite"/>
    </source>
</evidence>
<keyword evidence="3 8" id="KW-0812">Transmembrane</keyword>
<dbReference type="InterPro" id="IPR036259">
    <property type="entry name" value="MFS_trans_sf"/>
</dbReference>
<evidence type="ECO:0000256" key="3">
    <source>
        <dbReference type="ARBA" id="ARBA00022692"/>
    </source>
</evidence>
<feature type="transmembrane region" description="Helical" evidence="8">
    <location>
        <begin position="495"/>
        <end position="518"/>
    </location>
</feature>
<feature type="transmembrane region" description="Helical" evidence="8">
    <location>
        <begin position="272"/>
        <end position="300"/>
    </location>
</feature>
<protein>
    <submittedName>
        <fullName evidence="10">MFS general substrate transporter</fullName>
    </submittedName>
</protein>
<evidence type="ECO:0000256" key="2">
    <source>
        <dbReference type="ARBA" id="ARBA00007520"/>
    </source>
</evidence>
<feature type="transmembrane region" description="Helical" evidence="8">
    <location>
        <begin position="132"/>
        <end position="152"/>
    </location>
</feature>
<organism evidence="10 11">
    <name type="scientific">Fusarium albosuccineum</name>
    <dbReference type="NCBI Taxonomy" id="1237068"/>
    <lineage>
        <taxon>Eukaryota</taxon>
        <taxon>Fungi</taxon>
        <taxon>Dikarya</taxon>
        <taxon>Ascomycota</taxon>
        <taxon>Pezizomycotina</taxon>
        <taxon>Sordariomycetes</taxon>
        <taxon>Hypocreomycetidae</taxon>
        <taxon>Hypocreales</taxon>
        <taxon>Nectriaceae</taxon>
        <taxon>Fusarium</taxon>
        <taxon>Fusarium decemcellulare species complex</taxon>
    </lineage>
</organism>
<proteinExistence type="inferred from homology"/>
<evidence type="ECO:0000313" key="10">
    <source>
        <dbReference type="EMBL" id="KAF4459763.1"/>
    </source>
</evidence>
<feature type="transmembrane region" description="Helical" evidence="8">
    <location>
        <begin position="164"/>
        <end position="185"/>
    </location>
</feature>
<dbReference type="OrthoDB" id="4161376at2759"/>
<feature type="transmembrane region" description="Helical" evidence="8">
    <location>
        <begin position="243"/>
        <end position="266"/>
    </location>
</feature>
<evidence type="ECO:0000256" key="8">
    <source>
        <dbReference type="SAM" id="Phobius"/>
    </source>
</evidence>
<dbReference type="PANTHER" id="PTHR23501">
    <property type="entry name" value="MAJOR FACILITATOR SUPERFAMILY"/>
    <property type="match status" value="1"/>
</dbReference>
<dbReference type="PROSITE" id="PS50850">
    <property type="entry name" value="MFS"/>
    <property type="match status" value="1"/>
</dbReference>
<feature type="transmembrane region" description="Helical" evidence="8">
    <location>
        <begin position="197"/>
        <end position="218"/>
    </location>
</feature>
<feature type="transmembrane region" description="Helical" evidence="8">
    <location>
        <begin position="312"/>
        <end position="332"/>
    </location>
</feature>
<keyword evidence="11" id="KW-1185">Reference proteome</keyword>
<sequence length="547" mass="59448">MSLMKEEEKPPFTQHDENTDRDHSPRGEPANFTYGSVQFIVTFLSISFSFYAAFLGTSPTWNMLTSNVPLAMAPSTTIAWAYPTLLFSQALSAILLGRISDFVGRRWVFVLGNLIAFVGFLATGRVSDARSIVGLAVLIGIGTGIQIIGPFLALAELVPVRHRYAVVGASLSLLAPLFAMNPAIAEALYQNTSDSWRWPYSINAILSFVATVGLTASYHPPTHRQLHDDPEAEHLKSKDWKGLITLAISFSLLTYFLLWGATIYAWDTPKMIALVTVFGFVVVAFFVYVWFIPSAIPVLFKGILSESGMKQGWDTSCWSAGLVAGFILASLACMRPKFVKWHLVGGIAVAMIFLSALTSTTSSRAQMAKAFLTLSGIGQGYSLLVSGVTASLVVHRRDIGIVAGILAAFRNLFFAILQAVFMSIFQPRLQNKMVKFVSGAVLEGGLPQTSLPALFEALAAAQATGDPSALLQVPGITPALIQTAMMEVVRATTNAWKFIFSIANIYFIGTLIIAVLAANTDRFLSLEIWAHLSNPKFKRGGQLRSKV</sequence>
<dbReference type="GO" id="GO:0005886">
    <property type="term" value="C:plasma membrane"/>
    <property type="evidence" value="ECO:0007669"/>
    <property type="project" value="TreeGrafter"/>
</dbReference>
<feature type="compositionally biased region" description="Basic and acidic residues" evidence="7">
    <location>
        <begin position="1"/>
        <end position="26"/>
    </location>
</feature>
<evidence type="ECO:0000256" key="5">
    <source>
        <dbReference type="ARBA" id="ARBA00023136"/>
    </source>
</evidence>
<name>A0A8H4L269_9HYPO</name>
<dbReference type="InterPro" id="IPR020846">
    <property type="entry name" value="MFS_dom"/>
</dbReference>
<dbReference type="PROSITE" id="PS00216">
    <property type="entry name" value="SUGAR_TRANSPORT_1"/>
    <property type="match status" value="1"/>
</dbReference>
<feature type="transmembrane region" description="Helical" evidence="8">
    <location>
        <begin position="370"/>
        <end position="393"/>
    </location>
</feature>
<dbReference type="PANTHER" id="PTHR23501:SF102">
    <property type="entry name" value="DRUG TRANSPORTER, PUTATIVE (AFU_ORTHOLOGUE AFUA_3G08530)-RELATED"/>
    <property type="match status" value="1"/>
</dbReference>
<dbReference type="Pfam" id="PF07690">
    <property type="entry name" value="MFS_1"/>
    <property type="match status" value="1"/>
</dbReference>
<feature type="transmembrane region" description="Helical" evidence="8">
    <location>
        <begin position="32"/>
        <end position="57"/>
    </location>
</feature>
<comment type="caution">
    <text evidence="10">The sequence shown here is derived from an EMBL/GenBank/DDBJ whole genome shotgun (WGS) entry which is preliminary data.</text>
</comment>
<feature type="transmembrane region" description="Helical" evidence="8">
    <location>
        <begin position="108"/>
        <end position="126"/>
    </location>
</feature>
<evidence type="ECO:0000256" key="4">
    <source>
        <dbReference type="ARBA" id="ARBA00022989"/>
    </source>
</evidence>